<evidence type="ECO:0000256" key="1">
    <source>
        <dbReference type="SAM" id="MobiDB-lite"/>
    </source>
</evidence>
<keyword evidence="7" id="KW-1185">Reference proteome</keyword>
<keyword evidence="6" id="KW-0347">Helicase</keyword>
<name>A0A518K7H2_9BACT</name>
<dbReference type="SUPFAM" id="SSF52980">
    <property type="entry name" value="Restriction endonuclease-like"/>
    <property type="match status" value="1"/>
</dbReference>
<dbReference type="Pfam" id="PF13087">
    <property type="entry name" value="AAA_12"/>
    <property type="match status" value="1"/>
</dbReference>
<dbReference type="EC" id="3.6.4.12" evidence="6"/>
<evidence type="ECO:0000259" key="2">
    <source>
        <dbReference type="Pfam" id="PF11784"/>
    </source>
</evidence>
<dbReference type="Pfam" id="PF13195">
    <property type="entry name" value="DUF4011"/>
    <property type="match status" value="1"/>
</dbReference>
<dbReference type="InterPro" id="IPR041679">
    <property type="entry name" value="DNA2/NAM7-like_C"/>
</dbReference>
<dbReference type="Pfam" id="PF18741">
    <property type="entry name" value="MTES_1575"/>
    <property type="match status" value="1"/>
</dbReference>
<feature type="domain" description="Restriction endonuclease type II-like" evidence="5">
    <location>
        <begin position="1796"/>
        <end position="1892"/>
    </location>
</feature>
<accession>A0A518K7H2</accession>
<dbReference type="Pfam" id="PF11784">
    <property type="entry name" value="DUF3320"/>
    <property type="match status" value="1"/>
</dbReference>
<evidence type="ECO:0000313" key="7">
    <source>
        <dbReference type="Proteomes" id="UP000316426"/>
    </source>
</evidence>
<dbReference type="CDD" id="cd18808">
    <property type="entry name" value="SF1_C_Upf1"/>
    <property type="match status" value="1"/>
</dbReference>
<dbReference type="RefSeq" id="WP_145111252.1">
    <property type="nucleotide sequence ID" value="NZ_CP036349.1"/>
</dbReference>
<feature type="domain" description="DNA2/NAM7 helicase helicase" evidence="3">
    <location>
        <begin position="689"/>
        <end position="752"/>
    </location>
</feature>
<evidence type="ECO:0000313" key="6">
    <source>
        <dbReference type="EMBL" id="QDV73733.1"/>
    </source>
</evidence>
<feature type="region of interest" description="Disordered" evidence="1">
    <location>
        <begin position="1"/>
        <end position="23"/>
    </location>
</feature>
<feature type="compositionally biased region" description="Basic and acidic residues" evidence="1">
    <location>
        <begin position="384"/>
        <end position="395"/>
    </location>
</feature>
<dbReference type="EMBL" id="CP036349">
    <property type="protein sequence ID" value="QDV73733.1"/>
    <property type="molecule type" value="Genomic_DNA"/>
</dbReference>
<dbReference type="InterPro" id="IPR021754">
    <property type="entry name" value="DUF3320"/>
</dbReference>
<feature type="compositionally biased region" description="Polar residues" evidence="1">
    <location>
        <begin position="1"/>
        <end position="11"/>
    </location>
</feature>
<dbReference type="FunFam" id="3.40.960.10:FF:000002">
    <property type="entry name" value="DNA helicase related protein"/>
    <property type="match status" value="1"/>
</dbReference>
<sequence>MQDGGSASPTSPDEDAERTGSESAPHLAIEAADSFNYAAWQNAVPLLRSVSIDNSGGPELSSLVVELKASPGFARDRRWTIDRVGAGETLTLKDVDLEIDPAYLDGLDEAERGVLTFRLIRKGEALHETTHVLRVLARDEWGGMSTMGELLPAFVTPNDPALATLLRSAATLLGQHGHPTALDGYQSGDPNRAYLLAASLWSAVAGRSLIYANPPGSFEQVGQKTRRVGTVLSDGLATCLDTSLLFASALEAVGLNPVLVMTQGHCFTGVWLVERSFKRLVERDCSEPRKAIAAKELLVFETTMVTHQPPGRFPDAVTMATGAISEEKEHEFVAVVDVSRARMSQVLPLASHSARKEEVPDELESGPPPLPASPGYDSAPATETEERPQSPAGRIERWQRKLLDLSLRNRLLNFRPSKQTVPILCPDVSRLEDRLADGARLRLVSLADGNPLGQRDAELHQKRTKKDIDWEFARQAFDRDEVVSPVDLRDLDVRLTALYRKVRSDLAEGGSNTLYLAVGFLRWKQNPTDEKTYRAPLLLVPVKLTRRSASSPYYLANHEDEVRFNATLLQLLKKDFDCDLTEFESDLPMDDSGVDVPLVLDRMRQAVRDIPGFEVVEEAAIAPFSFAKYLMWKDLVDRVGQLEHNRVVRHLIHEPDKAFAADGVGPMPQPHEIDTRYASAEIVHPLPADSSQLAAVMAASEGHDMVIVGPPGTGKSQTIANLIAQCLSVGKTVLFVAEKTAALDVVHRRLKSHGLGDCCVELHSNKAERRRFLDQLEASWKHRGKGKASEWVTINERLQVRRDQLNAYAAAVHTADSNGWTAYRAMGECVRGRQVETPRLDWPASVRHDQAAYTRLQTTVGELASTFQAVPAEAALSRVQATEWSMAWETGLLESCRQLESASASLAASITALSAKLETPELADVSSAQLTHLYRLGHELTRPSLPAAEILLHESLDALPSTLDERRGLVERRDQANDSLQNALLGYCQALGVSAAGPVPEAMKSRLYRLANELVRPELPPPELVFHQQFDELTLALAERPAQLRGRDQAFDAIEARSFNPALIERIKVQDLEAEWGKASGSFWPVSLLKKSGVKKKLKAYMKAGGTAEPEIDLPLLGEYRSACERLTENLAALGLPPHLQAAVEKDAGALDSQLPLAVRLREAIIAAGLTPDGVGKTSQGALEPLIEAARRLYPPGREVETLRVSLAENLAALGLPSELQAEVTRDASALDAQVKAVRSIREAATALGFSGDRRSQTLQAILRAEEQPRREAAADCCRSAKAFQVAWVAYTKQAASQPVASASATVVADAAAQAQQVLARRTALRQWTAWVAVKKRSEQLGLGSFVEALENGNMTAAEAAAQFQLAYARWWLPAVVDKREPLRAFQKFLQEDAIEEFCSLDDQARRAAAPRARHAVLHGLPPTDQVPRKSELGLLRHQMGLKRPSKSIREVIGGMPDTFGKLAPCLLMSPLSIAQYLPADQALFDVVVFDEASQIATWDAIGAIARGKQTIIVGDPKQLPPTNFFGRTDSDEDSAELEDHEKDLESILDEAQASGLPTLQLNWHYRSRHESLIAFSNWNYYGNQLVTFPAAESEHRGVSLKHVKGALYDRGKSRTNRQEAEAIVADAVERMRRCLRKPETERLTYGVVTFNSQQQELIQDLFDDAQRQHPELEWFFSDDRIEPTAVKNLENVQGDERDVMMFSITFGFDAVGKFPVDFGAINRDGGERRLNVAVTRARQELVVFACFLPDQLRAERSGARGVHDLKAFLEYAEKGPEAIVARVEGSLGGLESPLEEAVAAALEQRGWRIDPQVGVSGFRIDLGVVHPDKPGAYLAGVECDGATYHRSAVARDRDKTRQQVLENLGWTILRVWSTDWWYDPESAIEQLHAALNEQLDLTRKEAAGEASAGGLDTPLSDDTTEPLDSLPEAPGGCKLDDLPADDGVNELAEERSRELKARPQLVAKQAAQAARPLYVRAALADASVHQDRFFDDDYSETLKRMAQAVLESQGPILDDALARELARAHGFGRTGARIKQRVLELLPGVISTVESVGTFLWPGAGAQESIPFRYSADDAERRSINEVAMPELVGLVRARPDLVASDDPALALAREIGLARLARSARERLEEALESCHSDG</sequence>
<proteinExistence type="predicted"/>
<dbReference type="InterPro" id="IPR047187">
    <property type="entry name" value="SF1_C_Upf1"/>
</dbReference>
<organism evidence="6 7">
    <name type="scientific">Botrimarina mediterranea</name>
    <dbReference type="NCBI Taxonomy" id="2528022"/>
    <lineage>
        <taxon>Bacteria</taxon>
        <taxon>Pseudomonadati</taxon>
        <taxon>Planctomycetota</taxon>
        <taxon>Planctomycetia</taxon>
        <taxon>Pirellulales</taxon>
        <taxon>Lacipirellulaceae</taxon>
        <taxon>Botrimarina</taxon>
    </lineage>
</organism>
<dbReference type="Proteomes" id="UP000316426">
    <property type="component" value="Chromosome"/>
</dbReference>
<keyword evidence="6" id="KW-0067">ATP-binding</keyword>
<dbReference type="InterPro" id="IPR041677">
    <property type="entry name" value="DNA2/NAM7_AAA_11"/>
</dbReference>
<feature type="domain" description="DNA2/NAM7 helicase helicase" evidence="3">
    <location>
        <begin position="1482"/>
        <end position="1523"/>
    </location>
</feature>
<dbReference type="InterPro" id="IPR011335">
    <property type="entry name" value="Restrct_endonuc-II-like"/>
</dbReference>
<feature type="region of interest" description="Disordered" evidence="1">
    <location>
        <begin position="349"/>
        <end position="395"/>
    </location>
</feature>
<evidence type="ECO:0000259" key="4">
    <source>
        <dbReference type="Pfam" id="PF13087"/>
    </source>
</evidence>
<dbReference type="Gene3D" id="3.40.960.10">
    <property type="entry name" value="VSR Endonuclease"/>
    <property type="match status" value="1"/>
</dbReference>
<dbReference type="PANTHER" id="PTHR10887:SF495">
    <property type="entry name" value="HELICASE SENATAXIN ISOFORM X1-RELATED"/>
    <property type="match status" value="1"/>
</dbReference>
<dbReference type="InterPro" id="IPR045055">
    <property type="entry name" value="DNA2/NAM7-like"/>
</dbReference>
<dbReference type="FunFam" id="3.40.50.300:FF:002063">
    <property type="entry name" value="DNA helicase related protein"/>
    <property type="match status" value="1"/>
</dbReference>
<dbReference type="PANTHER" id="PTHR10887">
    <property type="entry name" value="DNA2/NAM7 HELICASE FAMILY"/>
    <property type="match status" value="1"/>
</dbReference>
<keyword evidence="6" id="KW-0547">Nucleotide-binding</keyword>
<protein>
    <submittedName>
        <fullName evidence="6">ATP-dependent RecD-like DNA helicase</fullName>
        <ecNumber evidence="6">3.6.4.12</ecNumber>
    </submittedName>
</protein>
<feature type="region of interest" description="Disordered" evidence="1">
    <location>
        <begin position="1902"/>
        <end position="1942"/>
    </location>
</feature>
<evidence type="ECO:0000259" key="5">
    <source>
        <dbReference type="Pfam" id="PF18741"/>
    </source>
</evidence>
<evidence type="ECO:0000259" key="3">
    <source>
        <dbReference type="Pfam" id="PF13086"/>
    </source>
</evidence>
<dbReference type="GO" id="GO:0016787">
    <property type="term" value="F:hydrolase activity"/>
    <property type="evidence" value="ECO:0007669"/>
    <property type="project" value="UniProtKB-KW"/>
</dbReference>
<feature type="domain" description="DUF3320" evidence="2">
    <location>
        <begin position="1988"/>
        <end position="2037"/>
    </location>
</feature>
<dbReference type="KEGG" id="bmei:Spa11_19320"/>
<dbReference type="InterPro" id="IPR027417">
    <property type="entry name" value="P-loop_NTPase"/>
</dbReference>
<dbReference type="InterPro" id="IPR049468">
    <property type="entry name" value="Restrct_endonuc-II-like_dom"/>
</dbReference>
<dbReference type="GO" id="GO:0003678">
    <property type="term" value="F:DNA helicase activity"/>
    <property type="evidence" value="ECO:0007669"/>
    <property type="project" value="UniProtKB-EC"/>
</dbReference>
<reference evidence="6 7" key="1">
    <citation type="submission" date="2019-02" db="EMBL/GenBank/DDBJ databases">
        <title>Deep-cultivation of Planctomycetes and their phenomic and genomic characterization uncovers novel biology.</title>
        <authorList>
            <person name="Wiegand S."/>
            <person name="Jogler M."/>
            <person name="Boedeker C."/>
            <person name="Pinto D."/>
            <person name="Vollmers J."/>
            <person name="Rivas-Marin E."/>
            <person name="Kohn T."/>
            <person name="Peeters S.H."/>
            <person name="Heuer A."/>
            <person name="Rast P."/>
            <person name="Oberbeckmann S."/>
            <person name="Bunk B."/>
            <person name="Jeske O."/>
            <person name="Meyerdierks A."/>
            <person name="Storesund J.E."/>
            <person name="Kallscheuer N."/>
            <person name="Luecker S."/>
            <person name="Lage O.M."/>
            <person name="Pohl T."/>
            <person name="Merkel B.J."/>
            <person name="Hornburger P."/>
            <person name="Mueller R.-W."/>
            <person name="Bruemmer F."/>
            <person name="Labrenz M."/>
            <person name="Spormann A.M."/>
            <person name="Op den Camp H."/>
            <person name="Overmann J."/>
            <person name="Amann R."/>
            <person name="Jetten M.S.M."/>
            <person name="Mascher T."/>
            <person name="Medema M.H."/>
            <person name="Devos D.P."/>
            <person name="Kaster A.-K."/>
            <person name="Ovreas L."/>
            <person name="Rohde M."/>
            <person name="Galperin M.Y."/>
            <person name="Jogler C."/>
        </authorList>
    </citation>
    <scope>NUCLEOTIDE SEQUENCE [LARGE SCALE GENOMIC DNA]</scope>
    <source>
        <strain evidence="6 7">Spa11</strain>
    </source>
</reference>
<keyword evidence="6" id="KW-0378">Hydrolase</keyword>
<dbReference type="InterPro" id="IPR025103">
    <property type="entry name" value="DUF4011"/>
</dbReference>
<dbReference type="Gene3D" id="3.40.50.300">
    <property type="entry name" value="P-loop containing nucleotide triphosphate hydrolases"/>
    <property type="match status" value="3"/>
</dbReference>
<feature type="domain" description="DNA2/NAM7 helicase-like C-terminal" evidence="4">
    <location>
        <begin position="1547"/>
        <end position="1745"/>
    </location>
</feature>
<gene>
    <name evidence="6" type="primary">recD2</name>
    <name evidence="6" type="ORF">Spa11_19320</name>
</gene>
<dbReference type="Pfam" id="PF13086">
    <property type="entry name" value="AAA_11"/>
    <property type="match status" value="2"/>
</dbReference>
<dbReference type="SUPFAM" id="SSF52540">
    <property type="entry name" value="P-loop containing nucleoside triphosphate hydrolases"/>
    <property type="match status" value="1"/>
</dbReference>